<proteinExistence type="predicted"/>
<dbReference type="EMBL" id="QDDR01000009">
    <property type="protein sequence ID" value="PVE46280.1"/>
    <property type="molecule type" value="Genomic_DNA"/>
</dbReference>
<feature type="transmembrane region" description="Helical" evidence="7">
    <location>
        <begin position="225"/>
        <end position="250"/>
    </location>
</feature>
<dbReference type="Pfam" id="PF05977">
    <property type="entry name" value="MFS_3"/>
    <property type="match status" value="1"/>
</dbReference>
<dbReference type="RefSeq" id="WP_107753165.1">
    <property type="nucleotide sequence ID" value="NZ_QBKF01000009.1"/>
</dbReference>
<organism evidence="9 10">
    <name type="scientific">Pararhodobacter aggregans</name>
    <dbReference type="NCBI Taxonomy" id="404875"/>
    <lineage>
        <taxon>Bacteria</taxon>
        <taxon>Pseudomonadati</taxon>
        <taxon>Pseudomonadota</taxon>
        <taxon>Alphaproteobacteria</taxon>
        <taxon>Rhodobacterales</taxon>
        <taxon>Paracoccaceae</taxon>
        <taxon>Pararhodobacter</taxon>
    </lineage>
</organism>
<dbReference type="GO" id="GO:0005886">
    <property type="term" value="C:plasma membrane"/>
    <property type="evidence" value="ECO:0007669"/>
    <property type="project" value="UniProtKB-SubCell"/>
</dbReference>
<feature type="transmembrane region" description="Helical" evidence="7">
    <location>
        <begin position="388"/>
        <end position="405"/>
    </location>
</feature>
<feature type="transmembrane region" description="Helical" evidence="7">
    <location>
        <begin position="183"/>
        <end position="200"/>
    </location>
</feature>
<sequence length="414" mass="43721">MTLIARNRPFRLLLSSAALANLGDGIGALAFPWLATLITREPLLIALVAFATRLPWFLLAIPAGVLTDRHDRRQLMLRADAFRALLAVGAVALAIGLKDGTAPGGELAAILSLSALAFLLGCAEVVRDNAAQTVLPSIVAPADLERANGQIWSVENIAGSFIGPPLAGLLIALALPVPFGAEAIGFALAAWFVWAIALPPRARPARRHPLTEAAEAWRWMRAHPVVLRLAIMLGILNAFTLMALTVLVLVSQDRLGLGPAAYGILLTVEAAGAVTGGLLGPALVARLGPDRSVRLALALFPLPWLVIAVSDQPAMVGIALFVGMGAGVVWNLVTVSYRQRLIPDALLGRVNSLYRFFGWGMMPVGALAGGWVVSLAEEPFGRDMALRLPYVAAALGTAALALYGWRRLRLSVLG</sequence>
<dbReference type="PANTHER" id="PTHR23513:SF11">
    <property type="entry name" value="STAPHYLOFERRIN A TRANSPORTER"/>
    <property type="match status" value="1"/>
</dbReference>
<comment type="subcellular location">
    <subcellularLocation>
        <location evidence="1">Cell membrane</location>
        <topology evidence="1">Multi-pass membrane protein</topology>
    </subcellularLocation>
</comment>
<evidence type="ECO:0000259" key="8">
    <source>
        <dbReference type="PROSITE" id="PS50850"/>
    </source>
</evidence>
<feature type="domain" description="Major facilitator superfamily (MFS) profile" evidence="8">
    <location>
        <begin position="226"/>
        <end position="414"/>
    </location>
</feature>
<feature type="transmembrane region" description="Helical" evidence="7">
    <location>
        <begin position="75"/>
        <end position="95"/>
    </location>
</feature>
<keyword evidence="6 7" id="KW-0472">Membrane</keyword>
<gene>
    <name evidence="9" type="ORF">DDE23_16685</name>
</gene>
<keyword evidence="10" id="KW-1185">Reference proteome</keyword>
<keyword evidence="2" id="KW-0813">Transport</keyword>
<name>A0A2T7UNI6_9RHOB</name>
<accession>A0A2T7UNI6</accession>
<dbReference type="OrthoDB" id="145388at2"/>
<evidence type="ECO:0000256" key="7">
    <source>
        <dbReference type="SAM" id="Phobius"/>
    </source>
</evidence>
<feature type="transmembrane region" description="Helical" evidence="7">
    <location>
        <begin position="43"/>
        <end position="63"/>
    </location>
</feature>
<keyword evidence="5 7" id="KW-1133">Transmembrane helix</keyword>
<keyword evidence="4 7" id="KW-0812">Transmembrane</keyword>
<evidence type="ECO:0000313" key="10">
    <source>
        <dbReference type="Proteomes" id="UP000244810"/>
    </source>
</evidence>
<feature type="transmembrane region" description="Helical" evidence="7">
    <location>
        <begin position="262"/>
        <end position="285"/>
    </location>
</feature>
<feature type="transmembrane region" description="Helical" evidence="7">
    <location>
        <begin position="315"/>
        <end position="335"/>
    </location>
</feature>
<evidence type="ECO:0000256" key="5">
    <source>
        <dbReference type="ARBA" id="ARBA00022989"/>
    </source>
</evidence>
<dbReference type="InterPro" id="IPR010290">
    <property type="entry name" value="TM_effector"/>
</dbReference>
<dbReference type="Gene3D" id="1.20.1250.20">
    <property type="entry name" value="MFS general substrate transporter like domains"/>
    <property type="match status" value="1"/>
</dbReference>
<evidence type="ECO:0000256" key="2">
    <source>
        <dbReference type="ARBA" id="ARBA00022448"/>
    </source>
</evidence>
<dbReference type="PROSITE" id="PS50850">
    <property type="entry name" value="MFS"/>
    <property type="match status" value="1"/>
</dbReference>
<dbReference type="InterPro" id="IPR036259">
    <property type="entry name" value="MFS_trans_sf"/>
</dbReference>
<feature type="transmembrane region" description="Helical" evidence="7">
    <location>
        <begin position="292"/>
        <end position="309"/>
    </location>
</feature>
<feature type="transmembrane region" description="Helical" evidence="7">
    <location>
        <begin position="107"/>
        <end position="126"/>
    </location>
</feature>
<feature type="transmembrane region" description="Helical" evidence="7">
    <location>
        <begin position="156"/>
        <end position="177"/>
    </location>
</feature>
<protein>
    <submittedName>
        <fullName evidence="9">MFS transporter</fullName>
    </submittedName>
</protein>
<dbReference type="CDD" id="cd06173">
    <property type="entry name" value="MFS_MefA_like"/>
    <property type="match status" value="1"/>
</dbReference>
<dbReference type="InterPro" id="IPR020846">
    <property type="entry name" value="MFS_dom"/>
</dbReference>
<evidence type="ECO:0000256" key="6">
    <source>
        <dbReference type="ARBA" id="ARBA00023136"/>
    </source>
</evidence>
<evidence type="ECO:0000256" key="1">
    <source>
        <dbReference type="ARBA" id="ARBA00004651"/>
    </source>
</evidence>
<keyword evidence="3" id="KW-1003">Cell membrane</keyword>
<evidence type="ECO:0000313" key="9">
    <source>
        <dbReference type="EMBL" id="PVE46280.1"/>
    </source>
</evidence>
<dbReference type="GO" id="GO:0022857">
    <property type="term" value="F:transmembrane transporter activity"/>
    <property type="evidence" value="ECO:0007669"/>
    <property type="project" value="InterPro"/>
</dbReference>
<dbReference type="Proteomes" id="UP000244810">
    <property type="component" value="Unassembled WGS sequence"/>
</dbReference>
<dbReference type="AlphaFoldDB" id="A0A2T7UNI6"/>
<evidence type="ECO:0000256" key="4">
    <source>
        <dbReference type="ARBA" id="ARBA00022692"/>
    </source>
</evidence>
<reference evidence="9 10" key="1">
    <citation type="journal article" date="2011" name="Syst. Appl. Microbiol.">
        <title>Defluviimonas denitrificans gen. nov., sp. nov., and Pararhodobacter aggregans gen. nov., sp. nov., non-phototrophic Rhodobacteraceae from the biofilter of a marine aquaculture.</title>
        <authorList>
            <person name="Foesel B.U."/>
            <person name="Drake H.L."/>
            <person name="Schramm A."/>
        </authorList>
    </citation>
    <scope>NUCLEOTIDE SEQUENCE [LARGE SCALE GENOMIC DNA]</scope>
    <source>
        <strain evidence="9 10">D1-19</strain>
    </source>
</reference>
<dbReference type="SUPFAM" id="SSF103473">
    <property type="entry name" value="MFS general substrate transporter"/>
    <property type="match status" value="1"/>
</dbReference>
<dbReference type="PANTHER" id="PTHR23513">
    <property type="entry name" value="INTEGRAL MEMBRANE EFFLUX PROTEIN-RELATED"/>
    <property type="match status" value="1"/>
</dbReference>
<comment type="caution">
    <text evidence="9">The sequence shown here is derived from an EMBL/GenBank/DDBJ whole genome shotgun (WGS) entry which is preliminary data.</text>
</comment>
<evidence type="ECO:0000256" key="3">
    <source>
        <dbReference type="ARBA" id="ARBA00022475"/>
    </source>
</evidence>
<feature type="transmembrane region" description="Helical" evidence="7">
    <location>
        <begin position="356"/>
        <end position="376"/>
    </location>
</feature>
<feature type="transmembrane region" description="Helical" evidence="7">
    <location>
        <begin position="12"/>
        <end position="31"/>
    </location>
</feature>